<dbReference type="InterPro" id="IPR006442">
    <property type="entry name" value="Antitoxin_Phd/YefM"/>
</dbReference>
<comment type="similarity">
    <text evidence="1 2">Belongs to the phD/YefM antitoxin family.</text>
</comment>
<evidence type="ECO:0000313" key="3">
    <source>
        <dbReference type="EMBL" id="BDA77747.1"/>
    </source>
</evidence>
<reference evidence="3 4" key="1">
    <citation type="submission" date="2021-08" db="EMBL/GenBank/DDBJ databases">
        <title>Complete genome sequence of Leptospira kobayashii strain E30.</title>
        <authorList>
            <person name="Nakao R."/>
            <person name="Nakamura S."/>
            <person name="Masuzawa T."/>
            <person name="Koizumi N."/>
        </authorList>
    </citation>
    <scope>NUCLEOTIDE SEQUENCE [LARGE SCALE GENOMIC DNA]</scope>
    <source>
        <strain evidence="3 4">E30</strain>
    </source>
</reference>
<gene>
    <name evidence="3" type="ORF">LPTSP3_g06770</name>
</gene>
<dbReference type="Pfam" id="PF02604">
    <property type="entry name" value="PhdYeFM_antitox"/>
    <property type="match status" value="1"/>
</dbReference>
<proteinExistence type="inferred from homology"/>
<dbReference type="PANTHER" id="PTHR35377:SF8">
    <property type="entry name" value="ANTITOXIN VAPB22"/>
    <property type="match status" value="1"/>
</dbReference>
<dbReference type="PANTHER" id="PTHR35377">
    <property type="entry name" value="ANTITOXIN VAPB49-RELATED-RELATED"/>
    <property type="match status" value="1"/>
</dbReference>
<organism evidence="3 4">
    <name type="scientific">Leptospira kobayashii</name>
    <dbReference type="NCBI Taxonomy" id="1917830"/>
    <lineage>
        <taxon>Bacteria</taxon>
        <taxon>Pseudomonadati</taxon>
        <taxon>Spirochaetota</taxon>
        <taxon>Spirochaetia</taxon>
        <taxon>Leptospirales</taxon>
        <taxon>Leptospiraceae</taxon>
        <taxon>Leptospira</taxon>
    </lineage>
</organism>
<evidence type="ECO:0000256" key="1">
    <source>
        <dbReference type="ARBA" id="ARBA00009981"/>
    </source>
</evidence>
<dbReference type="Gene3D" id="3.40.1620.10">
    <property type="entry name" value="YefM-like domain"/>
    <property type="match status" value="1"/>
</dbReference>
<evidence type="ECO:0000313" key="4">
    <source>
        <dbReference type="Proteomes" id="UP000245263"/>
    </source>
</evidence>
<dbReference type="RefSeq" id="WP_109020814.1">
    <property type="nucleotide sequence ID" value="NZ_AP025028.1"/>
</dbReference>
<protein>
    <recommendedName>
        <fullName evidence="2">Antitoxin</fullName>
    </recommendedName>
</protein>
<dbReference type="InterPro" id="IPR051416">
    <property type="entry name" value="phD-YefM_TA_antitoxins"/>
</dbReference>
<comment type="function">
    <text evidence="2">Antitoxin component of a type II toxin-antitoxin (TA) system.</text>
</comment>
<dbReference type="InterPro" id="IPR036165">
    <property type="entry name" value="YefM-like_sf"/>
</dbReference>
<name>A0ABM7UGY9_9LEPT</name>
<dbReference type="EMBL" id="AP025028">
    <property type="protein sequence ID" value="BDA77747.1"/>
    <property type="molecule type" value="Genomic_DNA"/>
</dbReference>
<evidence type="ECO:0000256" key="2">
    <source>
        <dbReference type="RuleBase" id="RU362080"/>
    </source>
</evidence>
<sequence length="99" mass="11346">MKSVGIKDLKNNLSSYLDFVRNGETIIVLDRNIPIAELKKLEKSLDLTQTFIQESTSNNSMIPAKSKELITFPKSILIKAKTKDQVSKTWKKTYLEDRD</sequence>
<accession>A0ABM7UGY9</accession>
<dbReference type="Proteomes" id="UP000245263">
    <property type="component" value="Chromosome 1"/>
</dbReference>
<dbReference type="SUPFAM" id="SSF143120">
    <property type="entry name" value="YefM-like"/>
    <property type="match status" value="1"/>
</dbReference>
<keyword evidence="4" id="KW-1185">Reference proteome</keyword>